<keyword evidence="3" id="KW-1185">Reference proteome</keyword>
<dbReference type="VEuPathDB" id="FungiDB:PCH_Pc13g10350"/>
<proteinExistence type="predicted"/>
<organism evidence="2 3">
    <name type="scientific">Penicillium rubens (strain ATCC 28089 / DSM 1075 / NRRL 1951 / Wisconsin 54-1255)</name>
    <name type="common">Penicillium chrysogenum</name>
    <dbReference type="NCBI Taxonomy" id="500485"/>
    <lineage>
        <taxon>Eukaryota</taxon>
        <taxon>Fungi</taxon>
        <taxon>Dikarya</taxon>
        <taxon>Ascomycota</taxon>
        <taxon>Pezizomycotina</taxon>
        <taxon>Eurotiomycetes</taxon>
        <taxon>Eurotiomycetidae</taxon>
        <taxon>Eurotiales</taxon>
        <taxon>Aspergillaceae</taxon>
        <taxon>Penicillium</taxon>
        <taxon>Penicillium chrysogenum species complex</taxon>
    </lineage>
</organism>
<feature type="transmembrane region" description="Helical" evidence="1">
    <location>
        <begin position="7"/>
        <end position="27"/>
    </location>
</feature>
<dbReference type="HOGENOM" id="CLU_1448165_0_0_1"/>
<accession>B6H4T5</accession>
<evidence type="ECO:0000256" key="1">
    <source>
        <dbReference type="SAM" id="Phobius"/>
    </source>
</evidence>
<dbReference type="AlphaFoldDB" id="B6H4T5"/>
<gene>
    <name evidence="2" type="ORF">Pc13g10350</name>
    <name evidence="2" type="ORF">PCH_Pc13g10350</name>
</gene>
<name>B6H4T5_PENRW</name>
<evidence type="ECO:0000313" key="3">
    <source>
        <dbReference type="Proteomes" id="UP000000724"/>
    </source>
</evidence>
<evidence type="ECO:0000313" key="2">
    <source>
        <dbReference type="EMBL" id="CAP92104.1"/>
    </source>
</evidence>
<protein>
    <submittedName>
        <fullName evidence="2">Uncharacterized protein</fullName>
    </submittedName>
</protein>
<reference evidence="2 3" key="1">
    <citation type="journal article" date="2008" name="Nat. Biotechnol.">
        <title>Genome sequencing and analysis of the filamentous fungus Penicillium chrysogenum.</title>
        <authorList>
            <person name="van den Berg M.A."/>
            <person name="Albang R."/>
            <person name="Albermann K."/>
            <person name="Badger J.H."/>
            <person name="Daran J.-M."/>
            <person name="Driessen A.J.M."/>
            <person name="Garcia-Estrada C."/>
            <person name="Fedorova N.D."/>
            <person name="Harris D.M."/>
            <person name="Heijne W.H.M."/>
            <person name="Joardar V.S."/>
            <person name="Kiel J.A.K.W."/>
            <person name="Kovalchuk A."/>
            <person name="Martin J.F."/>
            <person name="Nierman W.C."/>
            <person name="Nijland J.G."/>
            <person name="Pronk J.T."/>
            <person name="Roubos J.A."/>
            <person name="van der Klei I.J."/>
            <person name="van Peij N.N.M.E."/>
            <person name="Veenhuis M."/>
            <person name="von Doehren H."/>
            <person name="Wagner C."/>
            <person name="Wortman J.R."/>
            <person name="Bovenberg R.A.L."/>
        </authorList>
    </citation>
    <scope>NUCLEOTIDE SEQUENCE [LARGE SCALE GENOMIC DNA]</scope>
    <source>
        <strain evidence="3">ATCC 28089 / DSM 1075 / NRRL 1951 / Wisconsin 54-1255</strain>
    </source>
</reference>
<feature type="transmembrane region" description="Helical" evidence="1">
    <location>
        <begin position="39"/>
        <end position="61"/>
    </location>
</feature>
<keyword evidence="1" id="KW-0812">Transmembrane</keyword>
<dbReference type="Proteomes" id="UP000000724">
    <property type="component" value="Contig Pc00c13"/>
</dbReference>
<keyword evidence="1" id="KW-0472">Membrane</keyword>
<sequence>MHGRKSIVPIGYASIYHMDLPSLYSVLPWSRTRGSSVPWVLPGFELSVAVFGLGLALKVWGSLLRDIGIIRYCGVEARLVPDLCYQGLGFDRGLKPKGAVGPGAGAWVCFWQELVVNVGLRDDARSNSVWVSLLATQSYVYALTKGWTNPKPPPVSVGALDEDGQGLMRCRNVTYNKHMDLIRKVKC</sequence>
<dbReference type="EMBL" id="AM920428">
    <property type="protein sequence ID" value="CAP92104.1"/>
    <property type="molecule type" value="Genomic_DNA"/>
</dbReference>
<keyword evidence="1" id="KW-1133">Transmembrane helix</keyword>